<evidence type="ECO:0000256" key="1">
    <source>
        <dbReference type="ARBA" id="ARBA00009437"/>
    </source>
</evidence>
<dbReference type="AlphaFoldDB" id="A0A097SQU5"/>
<keyword evidence="6" id="KW-0614">Plasmid</keyword>
<proteinExistence type="inferred from homology"/>
<evidence type="ECO:0000259" key="5">
    <source>
        <dbReference type="PROSITE" id="PS50931"/>
    </source>
</evidence>
<evidence type="ECO:0000256" key="4">
    <source>
        <dbReference type="ARBA" id="ARBA00023163"/>
    </source>
</evidence>
<dbReference type="PANTHER" id="PTHR30537">
    <property type="entry name" value="HTH-TYPE TRANSCRIPTIONAL REGULATOR"/>
    <property type="match status" value="1"/>
</dbReference>
<dbReference type="EMBL" id="KJ605395">
    <property type="protein sequence ID" value="AIU93880.1"/>
    <property type="molecule type" value="Genomic_DNA"/>
</dbReference>
<dbReference type="GO" id="GO:0003700">
    <property type="term" value="F:DNA-binding transcription factor activity"/>
    <property type="evidence" value="ECO:0007669"/>
    <property type="project" value="InterPro"/>
</dbReference>
<evidence type="ECO:0000313" key="6">
    <source>
        <dbReference type="EMBL" id="AIU93880.1"/>
    </source>
</evidence>
<sequence>MFTADNLRFFLEVARAQRLAEAARVLEVDHTTVGRRITALERALGQRLFDRSPNGWRLTDAGKRLLPRAEVVESAVMAAFEEQASPIGSLTGTVRLATTDGFGAFIVSPNLIHLKATHPHLDIELVTATAHNAVSERHFDLAVTLERPISRAIRCELLGSYDLQLYAAPEYLSRTPAIENPSDLRQHTIIWYVNALLDVEPLRILDKFLHDQTASVQISNVTGHWQAARSGLGIAPLPAYIGNNDDQLVTVLPEKVTVRRNYWVVIPKELERLERVQVMVRFLQSLVETNPHLTSVATTTEDGTD</sequence>
<dbReference type="GO" id="GO:0006351">
    <property type="term" value="P:DNA-templated transcription"/>
    <property type="evidence" value="ECO:0007669"/>
    <property type="project" value="TreeGrafter"/>
</dbReference>
<dbReference type="GO" id="GO:0043565">
    <property type="term" value="F:sequence-specific DNA binding"/>
    <property type="evidence" value="ECO:0007669"/>
    <property type="project" value="TreeGrafter"/>
</dbReference>
<dbReference type="Pfam" id="PF03466">
    <property type="entry name" value="LysR_substrate"/>
    <property type="match status" value="1"/>
</dbReference>
<dbReference type="Pfam" id="PF00126">
    <property type="entry name" value="HTH_1"/>
    <property type="match status" value="1"/>
</dbReference>
<dbReference type="SUPFAM" id="SSF53850">
    <property type="entry name" value="Periplasmic binding protein-like II"/>
    <property type="match status" value="1"/>
</dbReference>
<dbReference type="Gene3D" id="3.40.190.290">
    <property type="match status" value="1"/>
</dbReference>
<gene>
    <name evidence="6" type="ORF">LRS1606.446</name>
</gene>
<dbReference type="PANTHER" id="PTHR30537:SF3">
    <property type="entry name" value="TRANSCRIPTIONAL REGULATORY PROTEIN"/>
    <property type="match status" value="1"/>
</dbReference>
<dbReference type="InterPro" id="IPR005119">
    <property type="entry name" value="LysR_subst-bd"/>
</dbReference>
<dbReference type="PROSITE" id="PS50931">
    <property type="entry name" value="HTH_LYSR"/>
    <property type="match status" value="1"/>
</dbReference>
<dbReference type="Gene3D" id="1.10.10.10">
    <property type="entry name" value="Winged helix-like DNA-binding domain superfamily/Winged helix DNA-binding domain"/>
    <property type="match status" value="1"/>
</dbReference>
<dbReference type="InterPro" id="IPR036390">
    <property type="entry name" value="WH_DNA-bd_sf"/>
</dbReference>
<keyword evidence="4" id="KW-0804">Transcription</keyword>
<dbReference type="InterPro" id="IPR036388">
    <property type="entry name" value="WH-like_DNA-bd_sf"/>
</dbReference>
<keyword evidence="3" id="KW-0238">DNA-binding</keyword>
<evidence type="ECO:0000256" key="3">
    <source>
        <dbReference type="ARBA" id="ARBA00023125"/>
    </source>
</evidence>
<geneLocation type="plasmid" evidence="6">
    <name>pNSL1</name>
</geneLocation>
<accession>A0A097SQU5</accession>
<dbReference type="SUPFAM" id="SSF46785">
    <property type="entry name" value="Winged helix' DNA-binding domain"/>
    <property type="match status" value="1"/>
</dbReference>
<dbReference type="InterPro" id="IPR058163">
    <property type="entry name" value="LysR-type_TF_proteobact-type"/>
</dbReference>
<name>A0A097SQU5_9NOCA</name>
<keyword evidence="2" id="KW-0805">Transcription regulation</keyword>
<reference evidence="6" key="1">
    <citation type="submission" date="2014-03" db="EMBL/GenBank/DDBJ databases">
        <authorList>
            <person name="Zhang G."/>
            <person name="Zhu L."/>
            <person name="Fang P."/>
        </authorList>
    </citation>
    <scope>NUCLEOTIDE SEQUENCE</scope>
    <source>
        <strain evidence="6">NS1</strain>
        <plasmid evidence="6">pNSL1</plasmid>
    </source>
</reference>
<dbReference type="InterPro" id="IPR000847">
    <property type="entry name" value="LysR_HTH_N"/>
</dbReference>
<comment type="similarity">
    <text evidence="1">Belongs to the LysR transcriptional regulatory family.</text>
</comment>
<protein>
    <recommendedName>
        <fullName evidence="5">HTH lysR-type domain-containing protein</fullName>
    </recommendedName>
</protein>
<evidence type="ECO:0000256" key="2">
    <source>
        <dbReference type="ARBA" id="ARBA00023015"/>
    </source>
</evidence>
<organism evidence="6">
    <name type="scientific">Rhodococcus sp. NS1</name>
    <dbReference type="NCBI Taxonomy" id="402236"/>
    <lineage>
        <taxon>Bacteria</taxon>
        <taxon>Bacillati</taxon>
        <taxon>Actinomycetota</taxon>
        <taxon>Actinomycetes</taxon>
        <taxon>Mycobacteriales</taxon>
        <taxon>Nocardiaceae</taxon>
        <taxon>Rhodococcus</taxon>
    </lineage>
</organism>
<feature type="domain" description="HTH lysR-type" evidence="5">
    <location>
        <begin position="2"/>
        <end position="59"/>
    </location>
</feature>